<dbReference type="EC" id="4.1.2.52" evidence="5"/>
<dbReference type="GO" id="GO:0046872">
    <property type="term" value="F:metal ion binding"/>
    <property type="evidence" value="ECO:0007669"/>
    <property type="project" value="UniProtKB-KW"/>
</dbReference>
<comment type="similarity">
    <text evidence="1">Belongs to the HpcH/HpaI aldolase family.</text>
</comment>
<evidence type="ECO:0000313" key="5">
    <source>
        <dbReference type="EMBL" id="NYJ18102.1"/>
    </source>
</evidence>
<dbReference type="GO" id="GO:0016832">
    <property type="term" value="F:aldehyde-lyase activity"/>
    <property type="evidence" value="ECO:0007669"/>
    <property type="project" value="TreeGrafter"/>
</dbReference>
<sequence>MTAPTTAHATASFGMWMMLPSPELAAAASAEGYDYVALDRQHGYIAQHDVPVLARAIRSAGDAQVTVRCTKVDFAELGALADAGVDTVIVPLISSAADAAECVRALNYPPVGERSWGPTADLVTGSPDPTDSTRRPQLLVMIENKAGLDALEEICTVPGIDGIYIGPSDLAFALGHTPGVPHVEIETTIEDIRTRVEHHGLVAAIHCGSGAEAQTRAAQGFTVVTSAIDVLAARGAFAHELTTARH</sequence>
<evidence type="ECO:0000256" key="1">
    <source>
        <dbReference type="ARBA" id="ARBA00005568"/>
    </source>
</evidence>
<dbReference type="EMBL" id="JACCFQ010000002">
    <property type="protein sequence ID" value="NYJ18102.1"/>
    <property type="molecule type" value="Genomic_DNA"/>
</dbReference>
<dbReference type="InterPro" id="IPR050251">
    <property type="entry name" value="HpcH-HpaI_aldolase"/>
</dbReference>
<proteinExistence type="inferred from homology"/>
<dbReference type="PANTHER" id="PTHR30502:SF0">
    <property type="entry name" value="PHOSPHOENOLPYRUVATE CARBOXYLASE FAMILY PROTEIN"/>
    <property type="match status" value="1"/>
</dbReference>
<keyword evidence="2" id="KW-0479">Metal-binding</keyword>
<dbReference type="Proteomes" id="UP000560069">
    <property type="component" value="Unassembled WGS sequence"/>
</dbReference>
<name>A0A7Z0EAJ2_9MICC</name>
<evidence type="ECO:0000256" key="3">
    <source>
        <dbReference type="ARBA" id="ARBA00023239"/>
    </source>
</evidence>
<protein>
    <submittedName>
        <fullName evidence="5">4-hydroxy-2-oxoheptanedioate aldolase</fullName>
        <ecNumber evidence="5">4.1.2.52</ecNumber>
    </submittedName>
</protein>
<evidence type="ECO:0000313" key="6">
    <source>
        <dbReference type="Proteomes" id="UP000560069"/>
    </source>
</evidence>
<dbReference type="Gene3D" id="3.20.20.60">
    <property type="entry name" value="Phosphoenolpyruvate-binding domains"/>
    <property type="match status" value="1"/>
</dbReference>
<dbReference type="GO" id="GO:0005737">
    <property type="term" value="C:cytoplasm"/>
    <property type="evidence" value="ECO:0007669"/>
    <property type="project" value="TreeGrafter"/>
</dbReference>
<organism evidence="5 6">
    <name type="scientific">Nesterenkonia sandarakina</name>
    <dbReference type="NCBI Taxonomy" id="272918"/>
    <lineage>
        <taxon>Bacteria</taxon>
        <taxon>Bacillati</taxon>
        <taxon>Actinomycetota</taxon>
        <taxon>Actinomycetes</taxon>
        <taxon>Micrococcales</taxon>
        <taxon>Micrococcaceae</taxon>
        <taxon>Nesterenkonia</taxon>
    </lineage>
</organism>
<dbReference type="InterPro" id="IPR005000">
    <property type="entry name" value="Aldolase/citrate-lyase_domain"/>
</dbReference>
<dbReference type="Pfam" id="PF03328">
    <property type="entry name" value="HpcH_HpaI"/>
    <property type="match status" value="1"/>
</dbReference>
<comment type="caution">
    <text evidence="5">The sequence shown here is derived from an EMBL/GenBank/DDBJ whole genome shotgun (WGS) entry which is preliminary data.</text>
</comment>
<gene>
    <name evidence="5" type="ORF">HNR11_002692</name>
</gene>
<feature type="domain" description="HpcH/HpaI aldolase/citrate lyase" evidence="4">
    <location>
        <begin position="13"/>
        <end position="227"/>
    </location>
</feature>
<dbReference type="InterPro" id="IPR040442">
    <property type="entry name" value="Pyrv_kinase-like_dom_sf"/>
</dbReference>
<dbReference type="RefSeq" id="WP_179443038.1">
    <property type="nucleotide sequence ID" value="NZ_BAAALK010000003.1"/>
</dbReference>
<accession>A0A7Z0EAJ2</accession>
<keyword evidence="3 5" id="KW-0456">Lyase</keyword>
<evidence type="ECO:0000256" key="2">
    <source>
        <dbReference type="ARBA" id="ARBA00022723"/>
    </source>
</evidence>
<dbReference type="PANTHER" id="PTHR30502">
    <property type="entry name" value="2-KETO-3-DEOXY-L-RHAMNONATE ALDOLASE"/>
    <property type="match status" value="1"/>
</dbReference>
<keyword evidence="6" id="KW-1185">Reference proteome</keyword>
<dbReference type="InterPro" id="IPR015813">
    <property type="entry name" value="Pyrv/PenolPyrv_kinase-like_dom"/>
</dbReference>
<evidence type="ECO:0000259" key="4">
    <source>
        <dbReference type="Pfam" id="PF03328"/>
    </source>
</evidence>
<reference evidence="5 6" key="1">
    <citation type="submission" date="2020-07" db="EMBL/GenBank/DDBJ databases">
        <title>Sequencing the genomes of 1000 actinobacteria strains.</title>
        <authorList>
            <person name="Klenk H.-P."/>
        </authorList>
    </citation>
    <scope>NUCLEOTIDE SEQUENCE [LARGE SCALE GENOMIC DNA]</scope>
    <source>
        <strain evidence="5 6">DSM 15664</strain>
    </source>
</reference>
<dbReference type="AlphaFoldDB" id="A0A7Z0EAJ2"/>
<dbReference type="SUPFAM" id="SSF51621">
    <property type="entry name" value="Phosphoenolpyruvate/pyruvate domain"/>
    <property type="match status" value="1"/>
</dbReference>